<dbReference type="OMA" id="FCSRETT"/>
<reference evidence="2" key="1">
    <citation type="submission" date="2015-05" db="UniProtKB">
        <authorList>
            <consortium name="EnsemblMetazoa"/>
        </authorList>
    </citation>
    <scope>IDENTIFICATION</scope>
</reference>
<dbReference type="InterPro" id="IPR043987">
    <property type="entry name" value="CCZ1/INTU/HSP4_longin_1"/>
</dbReference>
<dbReference type="InParanoid" id="T1HC08"/>
<name>T1HC08_RHOPR</name>
<dbReference type="Pfam" id="PF19031">
    <property type="entry name" value="Intu_longin_1"/>
    <property type="match status" value="1"/>
</dbReference>
<feature type="domain" description="CCZ1/INTU/HSP4 first Longin" evidence="1">
    <location>
        <begin position="10"/>
        <end position="113"/>
    </location>
</feature>
<dbReference type="GO" id="GO:0016192">
    <property type="term" value="P:vesicle-mediated transport"/>
    <property type="evidence" value="ECO:0007669"/>
    <property type="project" value="InterPro"/>
</dbReference>
<dbReference type="GO" id="GO:0005085">
    <property type="term" value="F:guanyl-nucleotide exchange factor activity"/>
    <property type="evidence" value="ECO:0007669"/>
    <property type="project" value="TreeGrafter"/>
</dbReference>
<evidence type="ECO:0000313" key="3">
    <source>
        <dbReference type="Proteomes" id="UP000015103"/>
    </source>
</evidence>
<dbReference type="GO" id="GO:0031267">
    <property type="term" value="F:small GTPase binding"/>
    <property type="evidence" value="ECO:0007669"/>
    <property type="project" value="TreeGrafter"/>
</dbReference>
<organism evidence="2 3">
    <name type="scientific">Rhodnius prolixus</name>
    <name type="common">Triatomid bug</name>
    <dbReference type="NCBI Taxonomy" id="13249"/>
    <lineage>
        <taxon>Eukaryota</taxon>
        <taxon>Metazoa</taxon>
        <taxon>Ecdysozoa</taxon>
        <taxon>Arthropoda</taxon>
        <taxon>Hexapoda</taxon>
        <taxon>Insecta</taxon>
        <taxon>Pterygota</taxon>
        <taxon>Neoptera</taxon>
        <taxon>Paraneoptera</taxon>
        <taxon>Hemiptera</taxon>
        <taxon>Heteroptera</taxon>
        <taxon>Panheteroptera</taxon>
        <taxon>Cimicomorpha</taxon>
        <taxon>Reduviidae</taxon>
        <taxon>Triatominae</taxon>
        <taxon>Rhodnius</taxon>
    </lineage>
</organism>
<dbReference type="AlphaFoldDB" id="T1HC08"/>
<dbReference type="FunCoup" id="T1HC08">
    <property type="interactions" value="8"/>
</dbReference>
<dbReference type="HOGENOM" id="CLU_018159_0_0_1"/>
<proteinExistence type="predicted"/>
<dbReference type="EnsemblMetazoa" id="RPRC001570-RA">
    <property type="protein sequence ID" value="RPRC001570-PA"/>
    <property type="gene ID" value="RPRC001570"/>
</dbReference>
<dbReference type="eggNOG" id="ENOG502QSIZ">
    <property type="taxonomic scope" value="Eukaryota"/>
</dbReference>
<dbReference type="STRING" id="13249.T1HC08"/>
<dbReference type="VEuPathDB" id="VectorBase:RPRC001570"/>
<evidence type="ECO:0000313" key="2">
    <source>
        <dbReference type="EnsemblMetazoa" id="RPRC001570-PA"/>
    </source>
</evidence>
<protein>
    <submittedName>
        <fullName evidence="2">Intu_longin_1 domain-containing protein</fullName>
    </submittedName>
</protein>
<dbReference type="GO" id="GO:0031085">
    <property type="term" value="C:BLOC-3 complex"/>
    <property type="evidence" value="ECO:0007669"/>
    <property type="project" value="TreeGrafter"/>
</dbReference>
<dbReference type="InterPro" id="IPR026091">
    <property type="entry name" value="HPS4"/>
</dbReference>
<dbReference type="GO" id="GO:0005765">
    <property type="term" value="C:lysosomal membrane"/>
    <property type="evidence" value="ECO:0007669"/>
    <property type="project" value="TreeGrafter"/>
</dbReference>
<dbReference type="GO" id="GO:0006605">
    <property type="term" value="P:protein targeting"/>
    <property type="evidence" value="ECO:0007669"/>
    <property type="project" value="TreeGrafter"/>
</dbReference>
<dbReference type="GO" id="GO:0031410">
    <property type="term" value="C:cytoplasmic vesicle"/>
    <property type="evidence" value="ECO:0007669"/>
    <property type="project" value="TreeGrafter"/>
</dbReference>
<sequence>MTSEVLKELLIIFLYDCELCKKEDDDPQDAIVYFYPTWVNNEQRHALCSQLMGVTQFCTNAFTVPKLISLQSGKFSIKKMGRFALCVGTDRNIPDMVLQTRLNVLYKLLRLFHYDIEFLQTSQDDDDDNLSEKLSQLLQVYLPILQFATNTFGNIPTMKLPKSTSTVYLQAMQLLESFQEISGVLGGTILYQNKVVATQLSCDLTKQLVVSDPYRIKLPAQNITTPFHLPVGVQLLNIYVSSSEVERLRLENEELLTIMNEVKLWRAENENQNINKPGKQPKEIPTAGCNMKRDTSRIFTVPEETCEIDIDNEVPDLVKDAVRARHLARIEAIIPSNFIVAEETVNKKSLTTDDLLISTNNVPIRYFSLGLPKLDSEWCDSPVKENCIRPYYNTICDPVYPLFKASGLPASHLLHQTRLTGHYENLRSLECTPKKKNSLTLHGSQGVPITPLMAKLTILAQEESQLETPISSKTPGCTSKGHKGLSITPICETKKSTEENLNGEQSNNIQSCENIDNGVNIKSVQDLTPLGLYVFGENSTSVLLLIELTTATNPESIHSLWERSMSYLKKLETQLHKCLDHVPLGPIGEYSYAVVDPSWGPVERGGAYQPHQLELLTTLHYTLNEHPNITDILVRGEDTISYGYQCGENQIFYQQNSSSSGGLPTPADLMGILPLKAKRTLERDHGIVLL</sequence>
<keyword evidence="3" id="KW-1185">Reference proteome</keyword>
<dbReference type="EMBL" id="ACPB03009184">
    <property type="status" value="NOT_ANNOTATED_CDS"/>
    <property type="molecule type" value="Genomic_DNA"/>
</dbReference>
<dbReference type="PANTHER" id="PTHR14407:SF9">
    <property type="entry name" value="BLOC-3 COMPLEX MEMBER HPS4"/>
    <property type="match status" value="1"/>
</dbReference>
<dbReference type="PANTHER" id="PTHR14407">
    <property type="entry name" value="HERMANSKY-PUDLAK SYNDROME 4 PROTEIN LIGHT-EAR PROTEIN-RELATED"/>
    <property type="match status" value="1"/>
</dbReference>
<dbReference type="Proteomes" id="UP000015103">
    <property type="component" value="Unassembled WGS sequence"/>
</dbReference>
<accession>T1HC08</accession>
<evidence type="ECO:0000259" key="1">
    <source>
        <dbReference type="Pfam" id="PF19031"/>
    </source>
</evidence>